<evidence type="ECO:0000256" key="2">
    <source>
        <dbReference type="ARBA" id="ARBA00023242"/>
    </source>
</evidence>
<accession>A0ABR3PFJ6</accession>
<feature type="compositionally biased region" description="Low complexity" evidence="3">
    <location>
        <begin position="195"/>
        <end position="204"/>
    </location>
</feature>
<dbReference type="EMBL" id="JBFMKM010000008">
    <property type="protein sequence ID" value="KAL1304916.1"/>
    <property type="molecule type" value="Genomic_DNA"/>
</dbReference>
<feature type="compositionally biased region" description="Polar residues" evidence="3">
    <location>
        <begin position="254"/>
        <end position="264"/>
    </location>
</feature>
<name>A0ABR3PFJ6_9PEZI</name>
<dbReference type="PANTHER" id="PTHR15074:SF5">
    <property type="entry name" value="5-METHYLCYTOSINE G_T MISMATCH-SPECIFIC DNA GLYCOSYLASE"/>
    <property type="match status" value="1"/>
</dbReference>
<feature type="compositionally biased region" description="Polar residues" evidence="3">
    <location>
        <begin position="94"/>
        <end position="104"/>
    </location>
</feature>
<evidence type="ECO:0000313" key="5">
    <source>
        <dbReference type="Proteomes" id="UP001562354"/>
    </source>
</evidence>
<feature type="compositionally biased region" description="Basic and acidic residues" evidence="3">
    <location>
        <begin position="159"/>
        <end position="183"/>
    </location>
</feature>
<evidence type="ECO:0000313" key="4">
    <source>
        <dbReference type="EMBL" id="KAL1304916.1"/>
    </source>
</evidence>
<dbReference type="RefSeq" id="XP_069201190.1">
    <property type="nucleotide sequence ID" value="XM_069343361.1"/>
</dbReference>
<feature type="compositionally biased region" description="Polar residues" evidence="3">
    <location>
        <begin position="229"/>
        <end position="239"/>
    </location>
</feature>
<sequence length="927" mass="101511">MPSIRDEEPRRRKKDYDRDSSSRISHASHPSHTSRSRDRHHSSRKPHRRRSSTSRDGSPVGSTSRLERSSHADLGSKSGKKVTMLVPEMERRSSIGTHSSSYPSFSKEHSREAVRSREDVPSSRPTGARSENDAPAVDPSRSTPPSRAPPSPPLTEEEKEAKRADVDRSKRRTTDKLKAEARASRKGSSDGLRPSSSTASSQKKSSSHRQRLSSDDSDSSDVSDRSPNKSKYSDSTGVSKKTYKTERTSEERASTITQQTQDSQATEKKPSHHPSALDTTEERPPLPPQPSPRAPHSAHHSANPSSASQNKGPYDYYDATTASHALHQSHGMHPPPIPSSRPSSMPPPPAPSAMPPPPPPIIPPEVNPRVDYLLENGGLPRPIPRSFLPRVDNQGAQNWSVYASPRMNQGSAPNDLVQLFAPVHARLDDYLKVMDKSGSIAVATGYRSVARRLLDRVATVFAREISNEKCHCVMCTSMPSPDVSEEEEKGISWGEILEFTAGRRELPQWPPFTMSGESGGLGITNAEPMQEVDPDVPPEWRTHYLRQNAKTKRAVEGWLLRSSDDPTSAPAEIDDETLTFAITTHIEPERRPLFIALRKGMSNLPPAGAERSHLPKNDVLTKVSLALQRLYRLSSPPREAECCLYLLNNQYLHNTLATIAAVTDGEWDILISGRFDGFLISGAETQMPSSSAYYGSGINISRGPSRGPTATPLSPGPTPFAPGGAPSQRGGTPFSPLRNEWSGVQFPSRNGTPAPLGSAVLAPAPVQVDEDTEISVLAEIERDILRGMDYLEDQFEKLHYQAEAVRERLRARATGLTLTAKARRGSLASEPGVRLASPVNGLDGRFSGLAGPWTPDLQEGTYLDDGRSELAPDDSASQIGYGSRKHRRDGRSSRAARTPAPVVEEDEGRDTVGDDKDRKSGSFRRRR</sequence>
<evidence type="ECO:0000256" key="1">
    <source>
        <dbReference type="ARBA" id="ARBA00004123"/>
    </source>
</evidence>
<evidence type="ECO:0000256" key="3">
    <source>
        <dbReference type="SAM" id="MobiDB-lite"/>
    </source>
</evidence>
<feature type="region of interest" description="Disordered" evidence="3">
    <location>
        <begin position="698"/>
        <end position="749"/>
    </location>
</feature>
<reference evidence="4 5" key="1">
    <citation type="submission" date="2024-07" db="EMBL/GenBank/DDBJ databases">
        <title>Draft sequence of the Neodothiora populina.</title>
        <authorList>
            <person name="Drown D.D."/>
            <person name="Schuette U.S."/>
            <person name="Buechlein A.B."/>
            <person name="Rusch D.R."/>
            <person name="Winton L.W."/>
            <person name="Adams G.A."/>
        </authorList>
    </citation>
    <scope>NUCLEOTIDE SEQUENCE [LARGE SCALE GENOMIC DNA]</scope>
    <source>
        <strain evidence="4 5">CPC 39397</strain>
    </source>
</reference>
<feature type="compositionally biased region" description="Pro residues" evidence="3">
    <location>
        <begin position="333"/>
        <end position="363"/>
    </location>
</feature>
<feature type="compositionally biased region" description="Basic and acidic residues" evidence="3">
    <location>
        <begin position="1"/>
        <end position="21"/>
    </location>
</feature>
<organism evidence="4 5">
    <name type="scientific">Neodothiora populina</name>
    <dbReference type="NCBI Taxonomy" id="2781224"/>
    <lineage>
        <taxon>Eukaryota</taxon>
        <taxon>Fungi</taxon>
        <taxon>Dikarya</taxon>
        <taxon>Ascomycota</taxon>
        <taxon>Pezizomycotina</taxon>
        <taxon>Dothideomycetes</taxon>
        <taxon>Dothideomycetidae</taxon>
        <taxon>Dothideales</taxon>
        <taxon>Dothioraceae</taxon>
        <taxon>Neodothiora</taxon>
    </lineage>
</organism>
<dbReference type="InterPro" id="IPR045138">
    <property type="entry name" value="MeCP2/MBD4"/>
</dbReference>
<feature type="compositionally biased region" description="Basic and acidic residues" evidence="3">
    <location>
        <begin position="909"/>
        <end position="920"/>
    </location>
</feature>
<gene>
    <name evidence="4" type="ORF">AAFC00_003831</name>
</gene>
<proteinExistence type="predicted"/>
<feature type="compositionally biased region" description="Low complexity" evidence="3">
    <location>
        <begin position="22"/>
        <end position="31"/>
    </location>
</feature>
<protein>
    <submittedName>
        <fullName evidence="4">Uncharacterized protein</fullName>
    </submittedName>
</protein>
<dbReference type="Proteomes" id="UP001562354">
    <property type="component" value="Unassembled WGS sequence"/>
</dbReference>
<feature type="region of interest" description="Disordered" evidence="3">
    <location>
        <begin position="1"/>
        <end position="363"/>
    </location>
</feature>
<keyword evidence="5" id="KW-1185">Reference proteome</keyword>
<feature type="compositionally biased region" description="Basic and acidic residues" evidence="3">
    <location>
        <begin position="106"/>
        <end position="121"/>
    </location>
</feature>
<keyword evidence="2" id="KW-0539">Nucleus</keyword>
<feature type="region of interest" description="Disordered" evidence="3">
    <location>
        <begin position="839"/>
        <end position="927"/>
    </location>
</feature>
<comment type="subcellular location">
    <subcellularLocation>
        <location evidence="1">Nucleus</location>
    </subcellularLocation>
</comment>
<comment type="caution">
    <text evidence="4">The sequence shown here is derived from an EMBL/GenBank/DDBJ whole genome shotgun (WGS) entry which is preliminary data.</text>
</comment>
<feature type="compositionally biased region" description="Basic residues" evidence="3">
    <location>
        <begin position="32"/>
        <end position="52"/>
    </location>
</feature>
<feature type="compositionally biased region" description="Basic and acidic residues" evidence="3">
    <location>
        <begin position="243"/>
        <end position="253"/>
    </location>
</feature>
<dbReference type="PANTHER" id="PTHR15074">
    <property type="entry name" value="METHYL-CPG-BINDING PROTEIN"/>
    <property type="match status" value="1"/>
</dbReference>
<dbReference type="GeneID" id="95977531"/>